<feature type="transmembrane region" description="Helical" evidence="5">
    <location>
        <begin position="65"/>
        <end position="88"/>
    </location>
</feature>
<feature type="transmembrane region" description="Helical" evidence="5">
    <location>
        <begin position="153"/>
        <end position="173"/>
    </location>
</feature>
<dbReference type="InterPro" id="IPR005828">
    <property type="entry name" value="MFS_sugar_transport-like"/>
</dbReference>
<dbReference type="PROSITE" id="PS00217">
    <property type="entry name" value="SUGAR_TRANSPORT_2"/>
    <property type="match status" value="1"/>
</dbReference>
<evidence type="ECO:0000259" key="6">
    <source>
        <dbReference type="PROSITE" id="PS50850"/>
    </source>
</evidence>
<dbReference type="PROSITE" id="PS50850">
    <property type="entry name" value="MFS"/>
    <property type="match status" value="1"/>
</dbReference>
<feature type="transmembrane region" description="Helical" evidence="5">
    <location>
        <begin position="305"/>
        <end position="321"/>
    </location>
</feature>
<dbReference type="EMBL" id="NJGV01000021">
    <property type="protein sequence ID" value="OWY32939.1"/>
    <property type="molecule type" value="Genomic_DNA"/>
</dbReference>
<proteinExistence type="predicted"/>
<evidence type="ECO:0000256" key="3">
    <source>
        <dbReference type="ARBA" id="ARBA00022989"/>
    </source>
</evidence>
<reference evidence="7 8" key="1">
    <citation type="journal article" date="2010" name="Int. J. Syst. Evol. Microbiol.">
        <title>Reclassification of Herbaspirillum putei as a later heterotypic synonym of Herbaspirillum huttiense, with the description of H. huttiense subsp. huttiense subsp. nov. and H. huttiense subsp. putei subsp. nov., comb. nov., and description of Herbaspirillum aquaticum sp. nov.</title>
        <authorList>
            <person name="Dobritsa A.P."/>
            <person name="Reddy M.C."/>
            <person name="Samadpour M."/>
        </authorList>
    </citation>
    <scope>NUCLEOTIDE SEQUENCE [LARGE SCALE GENOMIC DNA]</scope>
    <source>
        <strain evidence="7 8">IEH 4430</strain>
    </source>
</reference>
<keyword evidence="4 5" id="KW-0472">Membrane</keyword>
<feature type="domain" description="Major facilitator superfamily (MFS) profile" evidence="6">
    <location>
        <begin position="30"/>
        <end position="443"/>
    </location>
</feature>
<dbReference type="Gene3D" id="1.20.1250.20">
    <property type="entry name" value="MFS general substrate transporter like domains"/>
    <property type="match status" value="1"/>
</dbReference>
<feature type="transmembrane region" description="Helical" evidence="5">
    <location>
        <begin position="420"/>
        <end position="439"/>
    </location>
</feature>
<dbReference type="GO" id="GO:0046943">
    <property type="term" value="F:carboxylic acid transmembrane transporter activity"/>
    <property type="evidence" value="ECO:0007669"/>
    <property type="project" value="TreeGrafter"/>
</dbReference>
<evidence type="ECO:0000256" key="2">
    <source>
        <dbReference type="ARBA" id="ARBA00022692"/>
    </source>
</evidence>
<dbReference type="PANTHER" id="PTHR23508">
    <property type="entry name" value="CARBOXYLIC ACID TRANSPORTER PROTEIN HOMOLOG"/>
    <property type="match status" value="1"/>
</dbReference>
<feature type="transmembrane region" description="Helical" evidence="5">
    <location>
        <begin position="394"/>
        <end position="414"/>
    </location>
</feature>
<keyword evidence="2 5" id="KW-0812">Transmembrane</keyword>
<dbReference type="PROSITE" id="PS00216">
    <property type="entry name" value="SUGAR_TRANSPORT_1"/>
    <property type="match status" value="1"/>
</dbReference>
<organism evidence="7 8">
    <name type="scientific">Herbaspirillum aquaticum</name>
    <dbReference type="NCBI Taxonomy" id="568783"/>
    <lineage>
        <taxon>Bacteria</taxon>
        <taxon>Pseudomonadati</taxon>
        <taxon>Pseudomonadota</taxon>
        <taxon>Betaproteobacteria</taxon>
        <taxon>Burkholderiales</taxon>
        <taxon>Oxalobacteraceae</taxon>
        <taxon>Herbaspirillum</taxon>
    </lineage>
</organism>
<dbReference type="SUPFAM" id="SSF103473">
    <property type="entry name" value="MFS general substrate transporter"/>
    <property type="match status" value="1"/>
</dbReference>
<feature type="transmembrane region" description="Helical" evidence="5">
    <location>
        <begin position="356"/>
        <end position="382"/>
    </location>
</feature>
<evidence type="ECO:0000256" key="5">
    <source>
        <dbReference type="SAM" id="Phobius"/>
    </source>
</evidence>
<keyword evidence="3 5" id="KW-1133">Transmembrane helix</keyword>
<evidence type="ECO:0000256" key="1">
    <source>
        <dbReference type="ARBA" id="ARBA00004141"/>
    </source>
</evidence>
<sequence>MSTYGIDQAKVVDIGRVLDEGTFTGFQKMVVILAALSIVMDGFDGQLIGFAIPSLIKEWGVTRNAFAPAVAAGLVGMGLGSAFAGLFADRFGRRLAIIGSVFVFGIATSLISLSPDITTIAILRFFAGLGIGGALPVSTTITAEFSPARIRTFAVTATIVCVPLGGMLAGLFANLVLPHYGWRGLFLLGGMLPVAFSVLLWFCIPESPRYLARQPDRWDELRSLLARMSRTISAGMRFTDAREQDSQPKAGFGALFAEGRARDTIAIWLAFFMNLLAVYSAFSWLPTMLAGEGLSPSVAANGLTAYNIGGVFGALLCAVVIGRFGSRVPMLLCCLAAAGTAFALRSLDVSSQTTLLVAGIGLHGLFVNAVQCTMYALCAYIYPTQVRATGTAGALAFGRLGAILSAFAGAIVITQGGASGYLAMLGGAMLFVFVTLLVVSKHIPRAAATVKHQEKEQQA</sequence>
<dbReference type="InterPro" id="IPR020846">
    <property type="entry name" value="MFS_dom"/>
</dbReference>
<dbReference type="RefSeq" id="WP_088756525.1">
    <property type="nucleotide sequence ID" value="NZ_NJGV01000021.1"/>
</dbReference>
<feature type="transmembrane region" description="Helical" evidence="5">
    <location>
        <begin position="30"/>
        <end position="53"/>
    </location>
</feature>
<evidence type="ECO:0000313" key="7">
    <source>
        <dbReference type="EMBL" id="OWY32939.1"/>
    </source>
</evidence>
<comment type="caution">
    <text evidence="7">The sequence shown here is derived from an EMBL/GenBank/DDBJ whole genome shotgun (WGS) entry which is preliminary data.</text>
</comment>
<evidence type="ECO:0000313" key="8">
    <source>
        <dbReference type="Proteomes" id="UP000214747"/>
    </source>
</evidence>
<feature type="transmembrane region" description="Helical" evidence="5">
    <location>
        <begin position="120"/>
        <end position="141"/>
    </location>
</feature>
<dbReference type="InterPro" id="IPR005829">
    <property type="entry name" value="Sugar_transporter_CS"/>
</dbReference>
<accession>A0A225SR00</accession>
<dbReference type="GO" id="GO:0005886">
    <property type="term" value="C:plasma membrane"/>
    <property type="evidence" value="ECO:0007669"/>
    <property type="project" value="TreeGrafter"/>
</dbReference>
<feature type="transmembrane region" description="Helical" evidence="5">
    <location>
        <begin position="265"/>
        <end position="285"/>
    </location>
</feature>
<evidence type="ECO:0000256" key="4">
    <source>
        <dbReference type="ARBA" id="ARBA00023136"/>
    </source>
</evidence>
<dbReference type="InterPro" id="IPR036259">
    <property type="entry name" value="MFS_trans_sf"/>
</dbReference>
<dbReference type="Proteomes" id="UP000214747">
    <property type="component" value="Unassembled WGS sequence"/>
</dbReference>
<keyword evidence="8" id="KW-1185">Reference proteome</keyword>
<feature type="transmembrane region" description="Helical" evidence="5">
    <location>
        <begin position="328"/>
        <end position="344"/>
    </location>
</feature>
<name>A0A225SR00_9BURK</name>
<protein>
    <submittedName>
        <fullName evidence="7">MFS transporter</fullName>
    </submittedName>
</protein>
<dbReference type="Pfam" id="PF00083">
    <property type="entry name" value="Sugar_tr"/>
    <property type="match status" value="1"/>
</dbReference>
<feature type="transmembrane region" description="Helical" evidence="5">
    <location>
        <begin position="185"/>
        <end position="204"/>
    </location>
</feature>
<gene>
    <name evidence="7" type="ORF">CEJ45_18610</name>
</gene>
<dbReference type="AlphaFoldDB" id="A0A225SR00"/>
<comment type="subcellular location">
    <subcellularLocation>
        <location evidence="1">Membrane</location>
        <topology evidence="1">Multi-pass membrane protein</topology>
    </subcellularLocation>
</comment>
<feature type="transmembrane region" description="Helical" evidence="5">
    <location>
        <begin position="95"/>
        <end position="114"/>
    </location>
</feature>
<dbReference type="PANTHER" id="PTHR23508:SF10">
    <property type="entry name" value="CARBOXYLIC ACID TRANSPORTER PROTEIN HOMOLOG"/>
    <property type="match status" value="1"/>
</dbReference>